<dbReference type="Gene3D" id="1.10.600.10">
    <property type="entry name" value="Farnesyl Diphosphate Synthase"/>
    <property type="match status" value="1"/>
</dbReference>
<proteinExistence type="predicted"/>
<dbReference type="Pfam" id="PF00494">
    <property type="entry name" value="SQS_PSY"/>
    <property type="match status" value="1"/>
</dbReference>
<dbReference type="SUPFAM" id="SSF48576">
    <property type="entry name" value="Terpenoid synthases"/>
    <property type="match status" value="1"/>
</dbReference>
<dbReference type="InterPro" id="IPR008949">
    <property type="entry name" value="Isoprenoid_synthase_dom_sf"/>
</dbReference>
<dbReference type="InterPro" id="IPR002060">
    <property type="entry name" value="Squ/phyt_synthse"/>
</dbReference>
<dbReference type="EMBL" id="PJQM01007802">
    <property type="protein sequence ID" value="RCH77706.1"/>
    <property type="molecule type" value="Genomic_DNA"/>
</dbReference>
<keyword evidence="5" id="KW-1185">Reference proteome</keyword>
<feature type="non-terminal residue" evidence="4">
    <location>
        <position position="121"/>
    </location>
</feature>
<dbReference type="OrthoDB" id="6600518at2759"/>
<protein>
    <recommendedName>
        <fullName evidence="2">15-cis-phytoene synthase</fullName>
        <ecNumber evidence="2">2.5.1.32</ecNumber>
    </recommendedName>
</protein>
<name>A0A367IJA2_RHIST</name>
<evidence type="ECO:0000313" key="5">
    <source>
        <dbReference type="Proteomes" id="UP000253551"/>
    </source>
</evidence>
<organism evidence="4 5">
    <name type="scientific">Rhizopus stolonifer</name>
    <name type="common">Rhizopus nigricans</name>
    <dbReference type="NCBI Taxonomy" id="4846"/>
    <lineage>
        <taxon>Eukaryota</taxon>
        <taxon>Fungi</taxon>
        <taxon>Fungi incertae sedis</taxon>
        <taxon>Mucoromycota</taxon>
        <taxon>Mucoromycotina</taxon>
        <taxon>Mucoromycetes</taxon>
        <taxon>Mucorales</taxon>
        <taxon>Mucorineae</taxon>
        <taxon>Rhizopodaceae</taxon>
        <taxon>Rhizopus</taxon>
    </lineage>
</organism>
<gene>
    <name evidence="4" type="ORF">CU098_006574</name>
</gene>
<dbReference type="EC" id="2.5.1.32" evidence="2"/>
<comment type="catalytic activity">
    <reaction evidence="1">
        <text>2 (2E,6E,10E)-geranylgeranyl diphosphate = 15-cis-phytoene + 2 diphosphate</text>
        <dbReference type="Rhea" id="RHEA:34475"/>
        <dbReference type="ChEBI" id="CHEBI:27787"/>
        <dbReference type="ChEBI" id="CHEBI:33019"/>
        <dbReference type="ChEBI" id="CHEBI:58756"/>
        <dbReference type="EC" id="2.5.1.32"/>
    </reaction>
</comment>
<evidence type="ECO:0000256" key="2">
    <source>
        <dbReference type="ARBA" id="ARBA00012396"/>
    </source>
</evidence>
<accession>A0A367IJA2</accession>
<keyword evidence="3" id="KW-0125">Carotenoid biosynthesis</keyword>
<evidence type="ECO:0000256" key="1">
    <source>
        <dbReference type="ARBA" id="ARBA00001805"/>
    </source>
</evidence>
<sequence>MIVKEETVQELLKGYQWDLECRATKTEDELKAYSACVASSVGEMCTRAMMYHEGKEALDVLIRYARQIGFVLQYVNIVHDIVTDSVGLGRLREETRILGDKGLKELSTKLIVQANEMMRLA</sequence>
<reference evidence="4 5" key="1">
    <citation type="journal article" date="2018" name="G3 (Bethesda)">
        <title>Phylogenetic and Phylogenomic Definition of Rhizopus Species.</title>
        <authorList>
            <person name="Gryganskyi A.P."/>
            <person name="Golan J."/>
            <person name="Dolatabadi S."/>
            <person name="Mondo S."/>
            <person name="Robb S."/>
            <person name="Idnurm A."/>
            <person name="Muszewska A."/>
            <person name="Steczkiewicz K."/>
            <person name="Masonjones S."/>
            <person name="Liao H.L."/>
            <person name="Gajdeczka M.T."/>
            <person name="Anike F."/>
            <person name="Vuek A."/>
            <person name="Anishchenko I.M."/>
            <person name="Voigt K."/>
            <person name="de Hoog G.S."/>
            <person name="Smith M.E."/>
            <person name="Heitman J."/>
            <person name="Vilgalys R."/>
            <person name="Stajich J.E."/>
        </authorList>
    </citation>
    <scope>NUCLEOTIDE SEQUENCE [LARGE SCALE GENOMIC DNA]</scope>
    <source>
        <strain evidence="4 5">LSU 92-RS-03</strain>
    </source>
</reference>
<dbReference type="PANTHER" id="PTHR31480">
    <property type="entry name" value="BIFUNCTIONAL LYCOPENE CYCLASE/PHYTOENE SYNTHASE"/>
    <property type="match status" value="1"/>
</dbReference>
<dbReference type="GO" id="GO:0016117">
    <property type="term" value="P:carotenoid biosynthetic process"/>
    <property type="evidence" value="ECO:0007669"/>
    <property type="project" value="UniProtKB-KW"/>
</dbReference>
<evidence type="ECO:0000256" key="3">
    <source>
        <dbReference type="ARBA" id="ARBA00022746"/>
    </source>
</evidence>
<dbReference type="Proteomes" id="UP000253551">
    <property type="component" value="Unassembled WGS sequence"/>
</dbReference>
<dbReference type="AlphaFoldDB" id="A0A367IJA2"/>
<evidence type="ECO:0000313" key="4">
    <source>
        <dbReference type="EMBL" id="RCH77706.1"/>
    </source>
</evidence>
<comment type="caution">
    <text evidence="4">The sequence shown here is derived from an EMBL/GenBank/DDBJ whole genome shotgun (WGS) entry which is preliminary data.</text>
</comment>